<dbReference type="Proteomes" id="UP000050795">
    <property type="component" value="Unassembled WGS sequence"/>
</dbReference>
<accession>A0AA85J426</accession>
<dbReference type="AlphaFoldDB" id="A0AA85J426"/>
<proteinExistence type="predicted"/>
<reference evidence="2" key="1">
    <citation type="submission" date="2022-06" db="EMBL/GenBank/DDBJ databases">
        <authorList>
            <person name="Berger JAMES D."/>
            <person name="Berger JAMES D."/>
        </authorList>
    </citation>
    <scope>NUCLEOTIDE SEQUENCE [LARGE SCALE GENOMIC DNA]</scope>
</reference>
<name>A0AA85J426_TRIRE</name>
<reference evidence="3" key="2">
    <citation type="submission" date="2023-11" db="UniProtKB">
        <authorList>
            <consortium name="WormBaseParasite"/>
        </authorList>
    </citation>
    <scope>IDENTIFICATION</scope>
</reference>
<evidence type="ECO:0000313" key="2">
    <source>
        <dbReference type="Proteomes" id="UP000050795"/>
    </source>
</evidence>
<dbReference type="WBParaSite" id="TREG1_124700.1">
    <property type="protein sequence ID" value="TREG1_124700.1"/>
    <property type="gene ID" value="TREG1_124700"/>
</dbReference>
<feature type="compositionally biased region" description="Basic and acidic residues" evidence="1">
    <location>
        <begin position="1"/>
        <end position="19"/>
    </location>
</feature>
<keyword evidence="2" id="KW-1185">Reference proteome</keyword>
<evidence type="ECO:0000256" key="1">
    <source>
        <dbReference type="SAM" id="MobiDB-lite"/>
    </source>
</evidence>
<feature type="region of interest" description="Disordered" evidence="1">
    <location>
        <begin position="1"/>
        <end position="27"/>
    </location>
</feature>
<protein>
    <submittedName>
        <fullName evidence="3">Uncharacterized protein</fullName>
    </submittedName>
</protein>
<organism evidence="2 3">
    <name type="scientific">Trichobilharzia regenti</name>
    <name type="common">Nasal bird schistosome</name>
    <dbReference type="NCBI Taxonomy" id="157069"/>
    <lineage>
        <taxon>Eukaryota</taxon>
        <taxon>Metazoa</taxon>
        <taxon>Spiralia</taxon>
        <taxon>Lophotrochozoa</taxon>
        <taxon>Platyhelminthes</taxon>
        <taxon>Trematoda</taxon>
        <taxon>Digenea</taxon>
        <taxon>Strigeidida</taxon>
        <taxon>Schistosomatoidea</taxon>
        <taxon>Schistosomatidae</taxon>
        <taxon>Trichobilharzia</taxon>
    </lineage>
</organism>
<sequence length="86" mass="10186">MREEKNTDHNNPRDDAHDMHIRRRRHSQSLDHNTIMLIDQLNWNENTLRGKFDHLTQCECGITFGGHAHNDQCIKADEVIHRVNSF</sequence>
<evidence type="ECO:0000313" key="3">
    <source>
        <dbReference type="WBParaSite" id="TREG1_124700.1"/>
    </source>
</evidence>